<proteinExistence type="predicted"/>
<feature type="transmembrane region" description="Helical" evidence="1">
    <location>
        <begin position="88"/>
        <end position="110"/>
    </location>
</feature>
<evidence type="ECO:0000313" key="3">
    <source>
        <dbReference type="Proteomes" id="UP000231644"/>
    </source>
</evidence>
<reference evidence="2 3" key="1">
    <citation type="submission" date="2016-10" db="EMBL/GenBank/DDBJ databases">
        <authorList>
            <person name="de Groot N.N."/>
        </authorList>
    </citation>
    <scope>NUCLEOTIDE SEQUENCE [LARGE SCALE GENOMIC DNA]</scope>
    <source>
        <strain evidence="2 3">DSM 29619</strain>
    </source>
</reference>
<evidence type="ECO:0000256" key="1">
    <source>
        <dbReference type="SAM" id="Phobius"/>
    </source>
</evidence>
<gene>
    <name evidence="2" type="ORF">SAMN05421762_2151</name>
</gene>
<dbReference type="Proteomes" id="UP000231644">
    <property type="component" value="Unassembled WGS sequence"/>
</dbReference>
<keyword evidence="1" id="KW-0472">Membrane</keyword>
<keyword evidence="1" id="KW-0812">Transmembrane</keyword>
<evidence type="ECO:0008006" key="4">
    <source>
        <dbReference type="Google" id="ProtNLM"/>
    </source>
</evidence>
<dbReference type="AlphaFoldDB" id="A0A1I1LY08"/>
<name>A0A1I1LY08_9RHOB</name>
<dbReference type="Pfam" id="PF14329">
    <property type="entry name" value="DUF4386"/>
    <property type="match status" value="1"/>
</dbReference>
<sequence>MTAVAPSSRILARLAGLSYLGIIALGLGAELGLRLPIASSDNLPGALADHALLWRLGIAADLVMATLDIALALLLFRLLRRFGPDLALAALVLRLVQMAVIAAHLPLLASALTSAEPQALIDRHAARYDLGLWFFGLNALVMAVLLRRLGASRLSVLICAVGFVYLIGSLTRFVAPDLNALMQPAYLIAVVAELSLALWLLRAPRSLRA</sequence>
<dbReference type="OrthoDB" id="5421633at2"/>
<accession>A0A1I1LY08</accession>
<feature type="transmembrane region" description="Helical" evidence="1">
    <location>
        <begin position="154"/>
        <end position="175"/>
    </location>
</feature>
<feature type="transmembrane region" description="Helical" evidence="1">
    <location>
        <begin position="53"/>
        <end position="76"/>
    </location>
</feature>
<feature type="transmembrane region" description="Helical" evidence="1">
    <location>
        <begin position="130"/>
        <end position="147"/>
    </location>
</feature>
<feature type="transmembrane region" description="Helical" evidence="1">
    <location>
        <begin position="12"/>
        <end position="33"/>
    </location>
</feature>
<evidence type="ECO:0000313" key="2">
    <source>
        <dbReference type="EMBL" id="SFC77352.1"/>
    </source>
</evidence>
<dbReference type="RefSeq" id="WP_093454332.1">
    <property type="nucleotide sequence ID" value="NZ_FNZG01000004.1"/>
</dbReference>
<feature type="transmembrane region" description="Helical" evidence="1">
    <location>
        <begin position="181"/>
        <end position="201"/>
    </location>
</feature>
<organism evidence="2 3">
    <name type="scientific">Pseudooceanicola nitratireducens</name>
    <dbReference type="NCBI Taxonomy" id="517719"/>
    <lineage>
        <taxon>Bacteria</taxon>
        <taxon>Pseudomonadati</taxon>
        <taxon>Pseudomonadota</taxon>
        <taxon>Alphaproteobacteria</taxon>
        <taxon>Rhodobacterales</taxon>
        <taxon>Paracoccaceae</taxon>
        <taxon>Pseudooceanicola</taxon>
    </lineage>
</organism>
<protein>
    <recommendedName>
        <fullName evidence="4">DUF4386 domain-containing protein</fullName>
    </recommendedName>
</protein>
<keyword evidence="1" id="KW-1133">Transmembrane helix</keyword>
<dbReference type="EMBL" id="FOLX01000001">
    <property type="protein sequence ID" value="SFC77352.1"/>
    <property type="molecule type" value="Genomic_DNA"/>
</dbReference>
<keyword evidence="3" id="KW-1185">Reference proteome</keyword>
<dbReference type="InterPro" id="IPR025495">
    <property type="entry name" value="DUF4386"/>
</dbReference>